<evidence type="ECO:0000313" key="3">
    <source>
        <dbReference type="Proteomes" id="UP000242645"/>
    </source>
</evidence>
<protein>
    <recommendedName>
        <fullName evidence="4">Tetratricopeptide repeat protein</fullName>
    </recommendedName>
</protein>
<dbReference type="AlphaFoldDB" id="A0A1J1DPS2"/>
<keyword evidence="3" id="KW-1185">Reference proteome</keyword>
<reference evidence="2 3" key="1">
    <citation type="journal article" date="2017" name="ISME J.">
        <title>Genome of 'Ca. Desulfovibrio trichonymphae', an H2-oxidizing bacterium in a tripartite symbiotic system within a protist cell in the termite gut.</title>
        <authorList>
            <person name="Kuwahara H."/>
            <person name="Yuki M."/>
            <person name="Izawa K."/>
            <person name="Ohkuma M."/>
            <person name="Hongoh Y."/>
        </authorList>
    </citation>
    <scope>NUCLEOTIDE SEQUENCE [LARGE SCALE GENOMIC DNA]</scope>
    <source>
        <strain evidence="2 3">Rs-N31</strain>
    </source>
</reference>
<feature type="region of interest" description="Disordered" evidence="1">
    <location>
        <begin position="281"/>
        <end position="304"/>
    </location>
</feature>
<proteinExistence type="predicted"/>
<dbReference type="EMBL" id="AP017368">
    <property type="protein sequence ID" value="BAV91841.1"/>
    <property type="molecule type" value="Genomic_DNA"/>
</dbReference>
<dbReference type="OrthoDB" id="5471982at2"/>
<evidence type="ECO:0000256" key="1">
    <source>
        <dbReference type="SAM" id="MobiDB-lite"/>
    </source>
</evidence>
<dbReference type="InterPro" id="IPR011990">
    <property type="entry name" value="TPR-like_helical_dom_sf"/>
</dbReference>
<dbReference type="KEGG" id="dtr:RSDT_0329"/>
<dbReference type="SUPFAM" id="SSF48452">
    <property type="entry name" value="TPR-like"/>
    <property type="match status" value="1"/>
</dbReference>
<name>A0A1J1DPS2_9BACT</name>
<gene>
    <name evidence="2" type="ORF">RSDT_0329</name>
</gene>
<dbReference type="RefSeq" id="WP_096399367.1">
    <property type="nucleotide sequence ID" value="NZ_AP017368.1"/>
</dbReference>
<feature type="region of interest" description="Disordered" evidence="1">
    <location>
        <begin position="196"/>
        <end position="218"/>
    </location>
</feature>
<dbReference type="Proteomes" id="UP000242645">
    <property type="component" value="Chromosome"/>
</dbReference>
<feature type="compositionally biased region" description="Low complexity" evidence="1">
    <location>
        <begin position="287"/>
        <end position="300"/>
    </location>
</feature>
<accession>A0A1J1DPS2</accession>
<organism evidence="2 3">
    <name type="scientific">Candidatus Desulfovibrio trichonymphae</name>
    <dbReference type="NCBI Taxonomy" id="1725232"/>
    <lineage>
        <taxon>Bacteria</taxon>
        <taxon>Pseudomonadati</taxon>
        <taxon>Thermodesulfobacteriota</taxon>
        <taxon>Desulfovibrionia</taxon>
        <taxon>Desulfovibrionales</taxon>
        <taxon>Desulfovibrionaceae</taxon>
        <taxon>Desulfovibrio</taxon>
    </lineage>
</organism>
<sequence>MTEKIKWYQEVLELEPNSKVFFSLARLLATDNRPDEAADVLKHGLERHPEFLEARLFFIELLYKAGHRPACMEQVNKISRVFSGYTDFWQAWAACLSSLGGSRDVAAVLRLVAAHFKHNDLSLHEVLNCGIAAILNQLEPDTTAENAAFKTVTAPLPPEPSDSVDGGPELAAEQPVTPAETTPEIAVHPADAQLPAADAAAPPTKQKSPSASALPDNILLTEEMDITEERFSLRTRSMAEVLAEQGDIKSALDIYQELAASAVTREENADLNQRIATLNAKLGNAPTTDQTQSSDLSESSSGKDKLISMLEALAERVETRAQG</sequence>
<evidence type="ECO:0008006" key="4">
    <source>
        <dbReference type="Google" id="ProtNLM"/>
    </source>
</evidence>
<feature type="region of interest" description="Disordered" evidence="1">
    <location>
        <begin position="153"/>
        <end position="181"/>
    </location>
</feature>
<dbReference type="Gene3D" id="1.25.40.10">
    <property type="entry name" value="Tetratricopeptide repeat domain"/>
    <property type="match status" value="1"/>
</dbReference>
<evidence type="ECO:0000313" key="2">
    <source>
        <dbReference type="EMBL" id="BAV91841.1"/>
    </source>
</evidence>